<comment type="caution">
    <text evidence="1">The sequence shown here is derived from an EMBL/GenBank/DDBJ whole genome shotgun (WGS) entry which is preliminary data.</text>
</comment>
<protein>
    <submittedName>
        <fullName evidence="1">Uncharacterized protein</fullName>
    </submittedName>
</protein>
<sequence>MKRALKMVFFLILVLQFVSCFSRSLPPDSIQKCNDGIGIFLIFAETQQQESDILTLYLACTAIPK</sequence>
<dbReference type="EMBL" id="QHCT01000019">
    <property type="protein sequence ID" value="RHX83631.1"/>
    <property type="molecule type" value="Genomic_DNA"/>
</dbReference>
<dbReference type="Proteomes" id="UP000265798">
    <property type="component" value="Unassembled WGS sequence"/>
</dbReference>
<evidence type="ECO:0000313" key="2">
    <source>
        <dbReference type="Proteomes" id="UP000265798"/>
    </source>
</evidence>
<accession>A0A396YKL4</accession>
<evidence type="ECO:0000313" key="1">
    <source>
        <dbReference type="EMBL" id="RHX83631.1"/>
    </source>
</evidence>
<gene>
    <name evidence="1" type="ORF">DLM75_23795</name>
</gene>
<proteinExistence type="predicted"/>
<name>A0A396YKL4_9LEPT</name>
<organism evidence="1 2">
    <name type="scientific">Leptospira stimsonii</name>
    <dbReference type="NCBI Taxonomy" id="2202203"/>
    <lineage>
        <taxon>Bacteria</taxon>
        <taxon>Pseudomonadati</taxon>
        <taxon>Spirochaetota</taxon>
        <taxon>Spirochaetia</taxon>
        <taxon>Leptospirales</taxon>
        <taxon>Leptospiraceae</taxon>
        <taxon>Leptospira</taxon>
    </lineage>
</organism>
<dbReference type="AlphaFoldDB" id="A0A396YKL4"/>
<reference evidence="2" key="1">
    <citation type="submission" date="2018-05" db="EMBL/GenBank/DDBJ databases">
        <title>Leptospira yasudae sp. nov. and Leptospira stimsonii sp. nov., two pathogenic species of the genus Leptospira isolated from environmental sources.</title>
        <authorList>
            <person name="Casanovas-Massana A."/>
            <person name="Hamond C."/>
            <person name="Santos L.A."/>
            <person name="Hacker K.P."/>
            <person name="Balassiano I."/>
            <person name="Medeiros M.A."/>
            <person name="Reis M.G."/>
            <person name="Ko A.I."/>
            <person name="Wunder E.A."/>
        </authorList>
    </citation>
    <scope>NUCLEOTIDE SEQUENCE [LARGE SCALE GENOMIC DNA]</scope>
    <source>
        <strain evidence="2">Yale</strain>
    </source>
</reference>